<dbReference type="STRING" id="79200.A0A165ZLJ2"/>
<sequence length="163" mass="17968">MSKDVMDHETGWKVDPLALQGIIGLMDPKNVHKFYNDYHRYLTSDGVMVDVHSMLETLGTGLSGLVECTRLPDEQSLRNNIDLGKDIAGGNELVQADHNQETNTSSVTNSTSCIHKELEENTGWELGLSDVGLQGDLFCDTEQEILMISGLCGRLLMIDDKGN</sequence>
<evidence type="ECO:0000313" key="3">
    <source>
        <dbReference type="EMBL" id="WOG90860.1"/>
    </source>
</evidence>
<evidence type="ECO:0000313" key="4">
    <source>
        <dbReference type="Proteomes" id="UP000077755"/>
    </source>
</evidence>
<reference evidence="2" key="1">
    <citation type="journal article" date="2016" name="Nat. Genet.">
        <title>A high-quality carrot genome assembly provides new insights into carotenoid accumulation and asterid genome evolution.</title>
        <authorList>
            <person name="Iorizzo M."/>
            <person name="Ellison S."/>
            <person name="Senalik D."/>
            <person name="Zeng P."/>
            <person name="Satapoomin P."/>
            <person name="Huang J."/>
            <person name="Bowman M."/>
            <person name="Iovene M."/>
            <person name="Sanseverino W."/>
            <person name="Cavagnaro P."/>
            <person name="Yildiz M."/>
            <person name="Macko-Podgorni A."/>
            <person name="Moranska E."/>
            <person name="Grzebelus E."/>
            <person name="Grzebelus D."/>
            <person name="Ashrafi H."/>
            <person name="Zheng Z."/>
            <person name="Cheng S."/>
            <person name="Spooner D."/>
            <person name="Van Deynze A."/>
            <person name="Simon P."/>
        </authorList>
    </citation>
    <scope>NUCLEOTIDE SEQUENCE [LARGE SCALE GENOMIC DNA]</scope>
    <source>
        <tissue evidence="2">Leaf</tissue>
    </source>
</reference>
<dbReference type="PANTHER" id="PTHR31268">
    <property type="match status" value="1"/>
</dbReference>
<dbReference type="AlphaFoldDB" id="A0A165ZLJ2"/>
<dbReference type="Proteomes" id="UP000077755">
    <property type="component" value="Chromosome 3"/>
</dbReference>
<accession>A0A165ZLJ2</accession>
<name>A0A165ZLJ2_DAUCS</name>
<dbReference type="PANTHER" id="PTHR31268:SF5">
    <property type="entry name" value="GALACTINOL--SUCROSE GALACTOSYLTRANSFERASE 6-RELATED"/>
    <property type="match status" value="1"/>
</dbReference>
<dbReference type="Gramene" id="KZN00179">
    <property type="protein sequence ID" value="KZN00179"/>
    <property type="gene ID" value="DCAR_008933"/>
</dbReference>
<evidence type="ECO:0000313" key="2">
    <source>
        <dbReference type="EMBL" id="KZN00179.1"/>
    </source>
</evidence>
<keyword evidence="1" id="KW-0119">Carbohydrate metabolism</keyword>
<keyword evidence="4" id="KW-1185">Reference proteome</keyword>
<dbReference type="EMBL" id="LNRQ01000003">
    <property type="protein sequence ID" value="KZN00179.1"/>
    <property type="molecule type" value="Genomic_DNA"/>
</dbReference>
<protein>
    <submittedName>
        <fullName evidence="2">Uncharacterized protein</fullName>
    </submittedName>
</protein>
<reference evidence="3" key="2">
    <citation type="submission" date="2022-03" db="EMBL/GenBank/DDBJ databases">
        <title>Draft title - Genomic analysis of global carrot germplasm unveils the trajectory of domestication and the origin of high carotenoid orange carrot.</title>
        <authorList>
            <person name="Iorizzo M."/>
            <person name="Ellison S."/>
            <person name="Senalik D."/>
            <person name="Macko-Podgorni A."/>
            <person name="Grzebelus D."/>
            <person name="Bostan H."/>
            <person name="Rolling W."/>
            <person name="Curaba J."/>
            <person name="Simon P."/>
        </authorList>
    </citation>
    <scope>NUCLEOTIDE SEQUENCE</scope>
    <source>
        <tissue evidence="3">Leaf</tissue>
    </source>
</reference>
<proteinExistence type="predicted"/>
<dbReference type="EMBL" id="CP093345">
    <property type="protein sequence ID" value="WOG90860.1"/>
    <property type="molecule type" value="Genomic_DNA"/>
</dbReference>
<organism evidence="2">
    <name type="scientific">Daucus carota subsp. sativus</name>
    <name type="common">Carrot</name>
    <dbReference type="NCBI Taxonomy" id="79200"/>
    <lineage>
        <taxon>Eukaryota</taxon>
        <taxon>Viridiplantae</taxon>
        <taxon>Streptophyta</taxon>
        <taxon>Embryophyta</taxon>
        <taxon>Tracheophyta</taxon>
        <taxon>Spermatophyta</taxon>
        <taxon>Magnoliopsida</taxon>
        <taxon>eudicotyledons</taxon>
        <taxon>Gunneridae</taxon>
        <taxon>Pentapetalae</taxon>
        <taxon>asterids</taxon>
        <taxon>campanulids</taxon>
        <taxon>Apiales</taxon>
        <taxon>Apiaceae</taxon>
        <taxon>Apioideae</taxon>
        <taxon>Scandiceae</taxon>
        <taxon>Daucinae</taxon>
        <taxon>Daucus</taxon>
        <taxon>Daucus sect. Daucus</taxon>
    </lineage>
</organism>
<dbReference type="Pfam" id="PF05691">
    <property type="entry name" value="Raffinose_syn"/>
    <property type="match status" value="1"/>
</dbReference>
<dbReference type="InterPro" id="IPR008811">
    <property type="entry name" value="Glycosyl_hydrolases_36"/>
</dbReference>
<evidence type="ECO:0000256" key="1">
    <source>
        <dbReference type="ARBA" id="ARBA00023277"/>
    </source>
</evidence>
<gene>
    <name evidence="2" type="ORF">DCAR_008933</name>
    <name evidence="3" type="ORF">DCAR_0310106</name>
</gene>